<comment type="caution">
    <text evidence="1">The sequence shown here is derived from an EMBL/GenBank/DDBJ whole genome shotgun (WGS) entry which is preliminary data.</text>
</comment>
<dbReference type="InterPro" id="IPR032675">
    <property type="entry name" value="LRR_dom_sf"/>
</dbReference>
<dbReference type="SUPFAM" id="SSF81383">
    <property type="entry name" value="F-box domain"/>
    <property type="match status" value="1"/>
</dbReference>
<name>A0A9P6FJE7_9FUNG</name>
<gene>
    <name evidence="1" type="ORF">BGW38_009286</name>
</gene>
<evidence type="ECO:0000313" key="2">
    <source>
        <dbReference type="Proteomes" id="UP000780801"/>
    </source>
</evidence>
<dbReference type="AlphaFoldDB" id="A0A9P6FJE7"/>
<evidence type="ECO:0000313" key="1">
    <source>
        <dbReference type="EMBL" id="KAF9554867.1"/>
    </source>
</evidence>
<dbReference type="Gene3D" id="3.80.10.10">
    <property type="entry name" value="Ribonuclease Inhibitor"/>
    <property type="match status" value="1"/>
</dbReference>
<organism evidence="1 2">
    <name type="scientific">Lunasporangiospora selenospora</name>
    <dbReference type="NCBI Taxonomy" id="979761"/>
    <lineage>
        <taxon>Eukaryota</taxon>
        <taxon>Fungi</taxon>
        <taxon>Fungi incertae sedis</taxon>
        <taxon>Mucoromycota</taxon>
        <taxon>Mortierellomycotina</taxon>
        <taxon>Mortierellomycetes</taxon>
        <taxon>Mortierellales</taxon>
        <taxon>Mortierellaceae</taxon>
        <taxon>Lunasporangiospora</taxon>
    </lineage>
</organism>
<proteinExistence type="predicted"/>
<reference evidence="1" key="1">
    <citation type="journal article" date="2020" name="Fungal Divers.">
        <title>Resolving the Mortierellaceae phylogeny through synthesis of multi-gene phylogenetics and phylogenomics.</title>
        <authorList>
            <person name="Vandepol N."/>
            <person name="Liber J."/>
            <person name="Desiro A."/>
            <person name="Na H."/>
            <person name="Kennedy M."/>
            <person name="Barry K."/>
            <person name="Grigoriev I.V."/>
            <person name="Miller A.N."/>
            <person name="O'Donnell K."/>
            <person name="Stajich J.E."/>
            <person name="Bonito G."/>
        </authorList>
    </citation>
    <scope>NUCLEOTIDE SEQUENCE</scope>
    <source>
        <strain evidence="1">KOD1015</strain>
    </source>
</reference>
<dbReference type="EMBL" id="JAABOA010006761">
    <property type="protein sequence ID" value="KAF9554867.1"/>
    <property type="molecule type" value="Genomic_DNA"/>
</dbReference>
<sequence>LPEIQRHIGKFLSVSDLKACSLVSRAWAESMVPWIWWSITLGPSTPLPPPEAMDRHFHQTRSLSFIRENGMNSNLYPLFNQLQSLHIVDPPLGSLEQLQPFTDLICRNGSTIHTIVQEGNPSLPAGVLRAILECPSLKQLTITKATFLERDLEEQMLQTCTRLTHLTLHTAHFSDMNLWQSNGLVFRHLESLRLSNVHSQVQLEILRQSPNLQRLVLTEKETISKADFVQVVIPSCPKLCALV</sequence>
<feature type="non-terminal residue" evidence="1">
    <location>
        <position position="243"/>
    </location>
</feature>
<keyword evidence="2" id="KW-1185">Reference proteome</keyword>
<dbReference type="CDD" id="cd09917">
    <property type="entry name" value="F-box_SF"/>
    <property type="match status" value="1"/>
</dbReference>
<feature type="non-terminal residue" evidence="1">
    <location>
        <position position="1"/>
    </location>
</feature>
<protein>
    <recommendedName>
        <fullName evidence="3">F-box domain-containing protein</fullName>
    </recommendedName>
</protein>
<evidence type="ECO:0008006" key="3">
    <source>
        <dbReference type="Google" id="ProtNLM"/>
    </source>
</evidence>
<dbReference type="Proteomes" id="UP000780801">
    <property type="component" value="Unassembled WGS sequence"/>
</dbReference>
<dbReference type="InterPro" id="IPR036047">
    <property type="entry name" value="F-box-like_dom_sf"/>
</dbReference>
<accession>A0A9P6FJE7</accession>
<dbReference type="OrthoDB" id="2432222at2759"/>
<dbReference type="SUPFAM" id="SSF52047">
    <property type="entry name" value="RNI-like"/>
    <property type="match status" value="1"/>
</dbReference>